<protein>
    <recommendedName>
        <fullName evidence="4">DUF4437 domain-containing protein</fullName>
    </recommendedName>
</protein>
<dbReference type="InterPro" id="IPR028013">
    <property type="entry name" value="DUF4437"/>
</dbReference>
<dbReference type="Gene3D" id="2.60.120.10">
    <property type="entry name" value="Jelly Rolls"/>
    <property type="match status" value="1"/>
</dbReference>
<dbReference type="InterPro" id="IPR011051">
    <property type="entry name" value="RmlC_Cupin_sf"/>
</dbReference>
<organism evidence="2 3">
    <name type="scientific">Alteromonas australica</name>
    <dbReference type="NCBI Taxonomy" id="589873"/>
    <lineage>
        <taxon>Bacteria</taxon>
        <taxon>Pseudomonadati</taxon>
        <taxon>Pseudomonadota</taxon>
        <taxon>Gammaproteobacteria</taxon>
        <taxon>Alteromonadales</taxon>
        <taxon>Alteromonadaceae</taxon>
        <taxon>Alteromonas/Salinimonas group</taxon>
        <taxon>Alteromonas</taxon>
    </lineage>
</organism>
<dbReference type="InterPro" id="IPR014710">
    <property type="entry name" value="RmlC-like_jellyroll"/>
</dbReference>
<evidence type="ECO:0000313" key="2">
    <source>
        <dbReference type="EMBL" id="AIF98781.1"/>
    </source>
</evidence>
<proteinExistence type="predicted"/>
<accession>A0A075NZ01</accession>
<evidence type="ECO:0008006" key="4">
    <source>
        <dbReference type="Google" id="ProtNLM"/>
    </source>
</evidence>
<keyword evidence="1" id="KW-0732">Signal</keyword>
<dbReference type="KEGG" id="aal:EP13_08885"/>
<keyword evidence="3" id="KW-1185">Reference proteome</keyword>
<feature type="chain" id="PRO_5001707960" description="DUF4437 domain-containing protein" evidence="1">
    <location>
        <begin position="29"/>
        <end position="292"/>
    </location>
</feature>
<evidence type="ECO:0000256" key="1">
    <source>
        <dbReference type="SAM" id="SignalP"/>
    </source>
</evidence>
<dbReference type="CDD" id="cd06989">
    <property type="entry name" value="cupin_DRT102"/>
    <property type="match status" value="1"/>
</dbReference>
<dbReference type="eggNOG" id="COG1917">
    <property type="taxonomic scope" value="Bacteria"/>
</dbReference>
<name>A0A075NZ01_9ALTE</name>
<sequence length="292" mass="31948">MSPTRNALQPHRLFVLSIMLGMPFMSYADTKVVPAKEVEWGYLNPLRGDKSPGAADLWGDRTQDTATGMLVRFNKGFESPPHIHNITYRGIVIEGQMHNDDPSAAKMWMPTGSFWTQPAGEDHTTAANDTTNLIYLEIDEGPYLVKPSNAHFDNGERPVNLHINNMVWLHDSDLVTLSADGVKATYLWGDTQDVFGSMLSLPAGFNGTITAYGQSFKAVVIKGAVNYTYSDAQVTQHTAMGSTDSDEGNKTIALGAGSFLESTGESQHKVNNTSDGEVLVYIRADKPFQVSQ</sequence>
<reference evidence="2 3" key="1">
    <citation type="submission" date="2014-06" db="EMBL/GenBank/DDBJ databases">
        <title>Genomes of Alteromonas australica, a world apart.</title>
        <authorList>
            <person name="Gonzaga A."/>
            <person name="Lopez-Perez M."/>
            <person name="Rodriguez-Valera F."/>
        </authorList>
    </citation>
    <scope>NUCLEOTIDE SEQUENCE [LARGE SCALE GENOMIC DNA]</scope>
    <source>
        <strain evidence="2 3">H 17</strain>
    </source>
</reference>
<gene>
    <name evidence="2" type="ORF">EP13_08885</name>
</gene>
<feature type="signal peptide" evidence="1">
    <location>
        <begin position="1"/>
        <end position="28"/>
    </location>
</feature>
<dbReference type="SUPFAM" id="SSF51182">
    <property type="entry name" value="RmlC-like cupins"/>
    <property type="match status" value="1"/>
</dbReference>
<dbReference type="Pfam" id="PF14499">
    <property type="entry name" value="DUF4437"/>
    <property type="match status" value="1"/>
</dbReference>
<dbReference type="EMBL" id="CP008849">
    <property type="protein sequence ID" value="AIF98781.1"/>
    <property type="molecule type" value="Genomic_DNA"/>
</dbReference>
<evidence type="ECO:0000313" key="3">
    <source>
        <dbReference type="Proteomes" id="UP000056090"/>
    </source>
</evidence>
<dbReference type="AlphaFoldDB" id="A0A075NZ01"/>
<dbReference type="Proteomes" id="UP000056090">
    <property type="component" value="Chromosome"/>
</dbReference>